<accession>A0A2B9Q2B9</accession>
<comment type="caution">
    <text evidence="2">The sequence shown here is derived from an EMBL/GenBank/DDBJ whole genome shotgun (WGS) entry which is preliminary data.</text>
</comment>
<proteinExistence type="predicted"/>
<reference evidence="2 3" key="1">
    <citation type="submission" date="2017-09" db="EMBL/GenBank/DDBJ databases">
        <title>Large-scale bioinformatics analysis of Bacillus genomes uncovers conserved roles of natural products in bacterial physiology.</title>
        <authorList>
            <consortium name="Agbiome Team Llc"/>
            <person name="Bleich R.M."/>
            <person name="Grubbs K.J."/>
            <person name="Santa Maria K.C."/>
            <person name="Allen S.E."/>
            <person name="Farag S."/>
            <person name="Shank E.A."/>
            <person name="Bowers A."/>
        </authorList>
    </citation>
    <scope>NUCLEOTIDE SEQUENCE [LARGE SCALE GENOMIC DNA]</scope>
    <source>
        <strain evidence="2 3">AFS050027</strain>
    </source>
</reference>
<dbReference type="Proteomes" id="UP000223777">
    <property type="component" value="Unassembled WGS sequence"/>
</dbReference>
<sequence length="72" mass="9040">MYYYYAPQVYPYINYYPVNDMRQQFGVYPQQQIQQMQQPQPQQPEQQPVQERKPYLMTWPYSNVYYGNYYES</sequence>
<feature type="region of interest" description="Disordered" evidence="1">
    <location>
        <begin position="32"/>
        <end position="51"/>
    </location>
</feature>
<dbReference type="AlphaFoldDB" id="A0A2B9Q2B9"/>
<protein>
    <submittedName>
        <fullName evidence="2">Uncharacterized protein</fullName>
    </submittedName>
</protein>
<feature type="compositionally biased region" description="Low complexity" evidence="1">
    <location>
        <begin position="32"/>
        <end position="49"/>
    </location>
</feature>
<dbReference type="EMBL" id="NUIL01000017">
    <property type="protein sequence ID" value="PGO28625.1"/>
    <property type="molecule type" value="Genomic_DNA"/>
</dbReference>
<evidence type="ECO:0000313" key="2">
    <source>
        <dbReference type="EMBL" id="PGO28625.1"/>
    </source>
</evidence>
<evidence type="ECO:0000256" key="1">
    <source>
        <dbReference type="SAM" id="MobiDB-lite"/>
    </source>
</evidence>
<evidence type="ECO:0000313" key="3">
    <source>
        <dbReference type="Proteomes" id="UP000223777"/>
    </source>
</evidence>
<name>A0A2B9Q2B9_BACCE</name>
<dbReference type="RefSeq" id="WP_098764676.1">
    <property type="nucleotide sequence ID" value="NZ_NUIL01000017.1"/>
</dbReference>
<gene>
    <name evidence="2" type="ORF">CN984_14575</name>
</gene>
<organism evidence="2 3">
    <name type="scientific">Bacillus cereus</name>
    <dbReference type="NCBI Taxonomy" id="1396"/>
    <lineage>
        <taxon>Bacteria</taxon>
        <taxon>Bacillati</taxon>
        <taxon>Bacillota</taxon>
        <taxon>Bacilli</taxon>
        <taxon>Bacillales</taxon>
        <taxon>Bacillaceae</taxon>
        <taxon>Bacillus</taxon>
        <taxon>Bacillus cereus group</taxon>
    </lineage>
</organism>